<dbReference type="Proteomes" id="UP000321830">
    <property type="component" value="Unassembled WGS sequence"/>
</dbReference>
<protein>
    <submittedName>
        <fullName evidence="1">Uncharacterized protein</fullName>
    </submittedName>
</protein>
<dbReference type="EMBL" id="BJWF01000028">
    <property type="protein sequence ID" value="GEL92622.1"/>
    <property type="molecule type" value="Genomic_DNA"/>
</dbReference>
<name>A0A511J3P8_9ENTE</name>
<comment type="caution">
    <text evidence="1">The sequence shown here is derived from an EMBL/GenBank/DDBJ whole genome shotgun (WGS) entry which is preliminary data.</text>
</comment>
<sequence>MDKLKVAIFSPFILIYLAKTLKIKNFVKVNEIILQSFFINNLNDNRSKAG</sequence>
<evidence type="ECO:0000313" key="1">
    <source>
        <dbReference type="EMBL" id="GEL92622.1"/>
    </source>
</evidence>
<evidence type="ECO:0000313" key="2">
    <source>
        <dbReference type="Proteomes" id="UP000321830"/>
    </source>
</evidence>
<accession>A0A511J3P8</accession>
<gene>
    <name evidence="1" type="ORF">EVI01_19590</name>
</gene>
<proteinExistence type="predicted"/>
<organism evidence="1 2">
    <name type="scientific">Enterococcus villorum</name>
    <dbReference type="NCBI Taxonomy" id="112904"/>
    <lineage>
        <taxon>Bacteria</taxon>
        <taxon>Bacillati</taxon>
        <taxon>Bacillota</taxon>
        <taxon>Bacilli</taxon>
        <taxon>Lactobacillales</taxon>
        <taxon>Enterococcaceae</taxon>
        <taxon>Enterococcus</taxon>
    </lineage>
</organism>
<dbReference type="AlphaFoldDB" id="A0A511J3P8"/>
<reference evidence="1 2" key="1">
    <citation type="submission" date="2019-07" db="EMBL/GenBank/DDBJ databases">
        <title>Whole genome shotgun sequence of Enterococcus villorum NBRC 100699.</title>
        <authorList>
            <person name="Hosoyama A."/>
            <person name="Uohara A."/>
            <person name="Ohji S."/>
            <person name="Ichikawa N."/>
        </authorList>
    </citation>
    <scope>NUCLEOTIDE SEQUENCE [LARGE SCALE GENOMIC DNA]</scope>
    <source>
        <strain evidence="1 2">NBRC 100699</strain>
    </source>
</reference>